<protein>
    <recommendedName>
        <fullName evidence="1">Transposase (putative) YhgA-like domain-containing protein</fullName>
    </recommendedName>
</protein>
<dbReference type="Pfam" id="PF04754">
    <property type="entry name" value="Transposase_31"/>
    <property type="match status" value="1"/>
</dbReference>
<reference evidence="2 3" key="2">
    <citation type="submission" date="2016-08" db="EMBL/GenBank/DDBJ databases">
        <title>Orenia metallireducens sp. nov. strain Z6, a Novel Metal-reducing Firmicute from the Deep Subsurface.</title>
        <authorList>
            <person name="Maxim B.I."/>
            <person name="Kenneth K."/>
            <person name="Flynn T.M."/>
            <person name="Oloughlin E.J."/>
            <person name="Locke R.A."/>
            <person name="Weber J.R."/>
            <person name="Egan S.M."/>
            <person name="Mackie R.I."/>
            <person name="Cann I.K."/>
        </authorList>
    </citation>
    <scope>NUCLEOTIDE SEQUENCE [LARGE SCALE GENOMIC DNA]</scope>
    <source>
        <strain evidence="2 3">Z6</strain>
    </source>
</reference>
<feature type="domain" description="Transposase (putative) YhgA-like" evidence="1">
    <location>
        <begin position="2"/>
        <end position="133"/>
    </location>
</feature>
<organism evidence="2 3">
    <name type="scientific">Orenia metallireducens</name>
    <dbReference type="NCBI Taxonomy" id="1413210"/>
    <lineage>
        <taxon>Bacteria</taxon>
        <taxon>Bacillati</taxon>
        <taxon>Bacillota</taxon>
        <taxon>Clostridia</taxon>
        <taxon>Halanaerobiales</taxon>
        <taxon>Halobacteroidaceae</taxon>
        <taxon>Orenia</taxon>
    </lineage>
</organism>
<evidence type="ECO:0000259" key="1">
    <source>
        <dbReference type="Pfam" id="PF04754"/>
    </source>
</evidence>
<dbReference type="RefSeq" id="WP_068718822.1">
    <property type="nucleotide sequence ID" value="NZ_LWDV01000009.1"/>
</dbReference>
<dbReference type="InterPro" id="IPR006842">
    <property type="entry name" value="Transposase_31"/>
</dbReference>
<sequence>MLELQSNVDFTMPFRLLSYMVELLRDRYNNTDKNERERKDFRFPAIISRVLYNGESSWTAINNFKEMFNGYESFGSYLIDFEYILFDINCYLEEELLNTANVISSVFLLDQKKDRQRVIERLRKLANVLKSMNEDITI</sequence>
<evidence type="ECO:0000313" key="2">
    <source>
        <dbReference type="EMBL" id="OCL26716.1"/>
    </source>
</evidence>
<dbReference type="Proteomes" id="UP000093514">
    <property type="component" value="Unassembled WGS sequence"/>
</dbReference>
<accession>A0A1C0A8Y6</accession>
<name>A0A1C0A8Y6_9FIRM</name>
<comment type="caution">
    <text evidence="2">The sequence shown here is derived from an EMBL/GenBank/DDBJ whole genome shotgun (WGS) entry which is preliminary data.</text>
</comment>
<proteinExistence type="predicted"/>
<evidence type="ECO:0000313" key="3">
    <source>
        <dbReference type="Proteomes" id="UP000093514"/>
    </source>
</evidence>
<reference evidence="3" key="1">
    <citation type="submission" date="2016-07" db="EMBL/GenBank/DDBJ databases">
        <authorList>
            <person name="Florea S."/>
            <person name="Webb J.S."/>
            <person name="Jaromczyk J."/>
            <person name="Schardl C.L."/>
        </authorList>
    </citation>
    <scope>NUCLEOTIDE SEQUENCE [LARGE SCALE GENOMIC DNA]</scope>
    <source>
        <strain evidence="3">Z6</strain>
    </source>
</reference>
<gene>
    <name evidence="2" type="ORF">U472_12150</name>
</gene>
<keyword evidence="3" id="KW-1185">Reference proteome</keyword>
<dbReference type="EMBL" id="LWDV01000009">
    <property type="protein sequence ID" value="OCL26716.1"/>
    <property type="molecule type" value="Genomic_DNA"/>
</dbReference>
<dbReference type="AlphaFoldDB" id="A0A1C0A8Y6"/>